<dbReference type="STRING" id="1280837.A0A316V9H9"/>
<evidence type="ECO:0000313" key="5">
    <source>
        <dbReference type="EMBL" id="PWN32853.1"/>
    </source>
</evidence>
<keyword evidence="2 3" id="KW-0040">ANK repeat</keyword>
<dbReference type="RefSeq" id="XP_025353155.1">
    <property type="nucleotide sequence ID" value="XM_025497901.1"/>
</dbReference>
<protein>
    <submittedName>
        <fullName evidence="5">Uncharacterized protein</fullName>
    </submittedName>
</protein>
<evidence type="ECO:0000256" key="4">
    <source>
        <dbReference type="SAM" id="MobiDB-lite"/>
    </source>
</evidence>
<evidence type="ECO:0000313" key="6">
    <source>
        <dbReference type="Proteomes" id="UP000245771"/>
    </source>
</evidence>
<dbReference type="InParanoid" id="A0A316V9H9"/>
<dbReference type="FunCoup" id="A0A316V9H9">
    <property type="interactions" value="16"/>
</dbReference>
<dbReference type="OrthoDB" id="9995210at2759"/>
<organism evidence="5 6">
    <name type="scientific">Meira miltonrushii</name>
    <dbReference type="NCBI Taxonomy" id="1280837"/>
    <lineage>
        <taxon>Eukaryota</taxon>
        <taxon>Fungi</taxon>
        <taxon>Dikarya</taxon>
        <taxon>Basidiomycota</taxon>
        <taxon>Ustilaginomycotina</taxon>
        <taxon>Exobasidiomycetes</taxon>
        <taxon>Exobasidiales</taxon>
        <taxon>Brachybasidiaceae</taxon>
        <taxon>Meira</taxon>
    </lineage>
</organism>
<dbReference type="Gene3D" id="1.25.40.20">
    <property type="entry name" value="Ankyrin repeat-containing domain"/>
    <property type="match status" value="1"/>
</dbReference>
<dbReference type="PROSITE" id="PS50088">
    <property type="entry name" value="ANK_REPEAT"/>
    <property type="match status" value="1"/>
</dbReference>
<dbReference type="GeneID" id="37019682"/>
<feature type="compositionally biased region" description="Acidic residues" evidence="4">
    <location>
        <begin position="162"/>
        <end position="177"/>
    </location>
</feature>
<reference evidence="5 6" key="1">
    <citation type="journal article" date="2018" name="Mol. Biol. Evol.">
        <title>Broad Genomic Sampling Reveals a Smut Pathogenic Ancestry of the Fungal Clade Ustilaginomycotina.</title>
        <authorList>
            <person name="Kijpornyongpan T."/>
            <person name="Mondo S.J."/>
            <person name="Barry K."/>
            <person name="Sandor L."/>
            <person name="Lee J."/>
            <person name="Lipzen A."/>
            <person name="Pangilinan J."/>
            <person name="LaButti K."/>
            <person name="Hainaut M."/>
            <person name="Henrissat B."/>
            <person name="Grigoriev I.V."/>
            <person name="Spatafora J.W."/>
            <person name="Aime M.C."/>
        </authorList>
    </citation>
    <scope>NUCLEOTIDE SEQUENCE [LARGE SCALE GENOMIC DNA]</scope>
    <source>
        <strain evidence="5 6">MCA 3882</strain>
    </source>
</reference>
<keyword evidence="6" id="KW-1185">Reference proteome</keyword>
<dbReference type="PANTHER" id="PTHR24173:SF74">
    <property type="entry name" value="ANKYRIN REPEAT DOMAIN-CONTAINING PROTEIN 16"/>
    <property type="match status" value="1"/>
</dbReference>
<dbReference type="PANTHER" id="PTHR24173">
    <property type="entry name" value="ANKYRIN REPEAT CONTAINING"/>
    <property type="match status" value="1"/>
</dbReference>
<feature type="region of interest" description="Disordered" evidence="4">
    <location>
        <begin position="156"/>
        <end position="177"/>
    </location>
</feature>
<name>A0A316V9H9_9BASI</name>
<dbReference type="SUPFAM" id="SSF48403">
    <property type="entry name" value="Ankyrin repeat"/>
    <property type="match status" value="1"/>
</dbReference>
<dbReference type="SMART" id="SM00248">
    <property type="entry name" value="ANK"/>
    <property type="match status" value="3"/>
</dbReference>
<dbReference type="AlphaFoldDB" id="A0A316V9H9"/>
<dbReference type="EMBL" id="KZ819605">
    <property type="protein sequence ID" value="PWN32853.1"/>
    <property type="molecule type" value="Genomic_DNA"/>
</dbReference>
<evidence type="ECO:0000256" key="1">
    <source>
        <dbReference type="ARBA" id="ARBA00022737"/>
    </source>
</evidence>
<dbReference type="Pfam" id="PF12796">
    <property type="entry name" value="Ank_2"/>
    <property type="match status" value="1"/>
</dbReference>
<feature type="repeat" description="ANK" evidence="3">
    <location>
        <begin position="89"/>
        <end position="125"/>
    </location>
</feature>
<dbReference type="Proteomes" id="UP000245771">
    <property type="component" value="Unassembled WGS sequence"/>
</dbReference>
<evidence type="ECO:0000256" key="2">
    <source>
        <dbReference type="ARBA" id="ARBA00023043"/>
    </source>
</evidence>
<dbReference type="InterPro" id="IPR002110">
    <property type="entry name" value="Ankyrin_rpt"/>
</dbReference>
<sequence>MAETEDTNEYVGASANQVLFHAITSGNVDLLQEVLQGGKASGGKKPDLEARNALGDTPVLASLRAGQLDILAVLLDEEVDVDEAETKHDGDRPLHLAVRLEDDEQREWTVSQLLEAGSDPRLTNNDGFKPVDILTAGEQNEKVRRLLRDAEAISGFNKADVVDEDEESDEGPPSDED</sequence>
<keyword evidence="1" id="KW-0677">Repeat</keyword>
<dbReference type="PROSITE" id="PS50297">
    <property type="entry name" value="ANK_REP_REGION"/>
    <property type="match status" value="1"/>
</dbReference>
<proteinExistence type="predicted"/>
<gene>
    <name evidence="5" type="ORF">FA14DRAFT_157550</name>
</gene>
<evidence type="ECO:0000256" key="3">
    <source>
        <dbReference type="PROSITE-ProRule" id="PRU00023"/>
    </source>
</evidence>
<dbReference type="InterPro" id="IPR036770">
    <property type="entry name" value="Ankyrin_rpt-contain_sf"/>
</dbReference>
<accession>A0A316V9H9</accession>